<dbReference type="OrthoDB" id="9767561at2"/>
<proteinExistence type="predicted"/>
<dbReference type="EMBL" id="QXUF01000072">
    <property type="protein sequence ID" value="RIM99276.1"/>
    <property type="molecule type" value="Genomic_DNA"/>
</dbReference>
<dbReference type="Pfam" id="PF01593">
    <property type="entry name" value="Amino_oxidase"/>
    <property type="match status" value="1"/>
</dbReference>
<dbReference type="InterPro" id="IPR036188">
    <property type="entry name" value="FAD/NAD-bd_sf"/>
</dbReference>
<dbReference type="SUPFAM" id="SSF51905">
    <property type="entry name" value="FAD/NAD(P)-binding domain"/>
    <property type="match status" value="1"/>
</dbReference>
<comment type="caution">
    <text evidence="5">The sequence shown here is derived from an EMBL/GenBank/DDBJ whole genome shotgun (WGS) entry which is preliminary data.</text>
</comment>
<evidence type="ECO:0000256" key="1">
    <source>
        <dbReference type="ARBA" id="ARBA00001974"/>
    </source>
</evidence>
<feature type="domain" description="Amine oxidase" evidence="4">
    <location>
        <begin position="11"/>
        <end position="440"/>
    </location>
</feature>
<protein>
    <submittedName>
        <fullName evidence="5">FAD-dependent oxidoreductase</fullName>
    </submittedName>
</protein>
<dbReference type="AlphaFoldDB" id="A0A418IE11"/>
<dbReference type="InterPro" id="IPR050464">
    <property type="entry name" value="Zeta_carotene_desat/Oxidored"/>
</dbReference>
<dbReference type="Proteomes" id="UP000286317">
    <property type="component" value="Unassembled WGS sequence"/>
</dbReference>
<sequence length="459" mass="50982">MKDVIIIGGGLAGLSAAWRLKNHNILLLESSNRVGGRVMSERRGNYWLNWGGHVYAGEGSATDELLQSVGVKSTPVPGTLSAMHLNGKLLLSGRVELYPFRVPMSWKARLAMLTVGAKVRLAVMKYSKVAKKRPLEEPSVQQQRILDFMNNKTFSEFTGKLPTDADAIFRPTVSRSTGDPEQISAGSGVGYFDMIWSKEGGLSKNIIGGPSTLTNTIASTLKHQIELETDVREVVHNQDFVTVRYIKNGKEITETARYVVLATPAPITRKITKNFSAELDNALSKIKYGPHVSASFLTNESGKQVWDDVYAFATPKKSFDVLIHNSNVNHASEKKREQGSSFMTFSPANRGKMLIDKSEEEILEIYLNDLEDMFPGFRNYVVEGHVNKFPYGSAYVYPGRAKIQPTLTKPEGRLYLAGDYLGTLYTETAIQTGFTAAQNINSLLEFNEIKEDKKIKNIL</sequence>
<accession>A0A418IE11</accession>
<dbReference type="PANTHER" id="PTHR42923">
    <property type="entry name" value="PROTOPORPHYRINOGEN OXIDASE"/>
    <property type="match status" value="1"/>
</dbReference>
<gene>
    <name evidence="5" type="ORF">BU112_10035</name>
</gene>
<evidence type="ECO:0000256" key="2">
    <source>
        <dbReference type="ARBA" id="ARBA00023002"/>
    </source>
</evidence>
<evidence type="ECO:0000259" key="4">
    <source>
        <dbReference type="Pfam" id="PF01593"/>
    </source>
</evidence>
<evidence type="ECO:0000313" key="6">
    <source>
        <dbReference type="Proteomes" id="UP000286317"/>
    </source>
</evidence>
<name>A0A418IE11_9STAP</name>
<dbReference type="PRINTS" id="PR00757">
    <property type="entry name" value="AMINEOXDASEF"/>
</dbReference>
<dbReference type="InterPro" id="IPR002937">
    <property type="entry name" value="Amino_oxidase"/>
</dbReference>
<feature type="binding site" evidence="3">
    <location>
        <position position="231"/>
    </location>
    <ligand>
        <name>FAD</name>
        <dbReference type="ChEBI" id="CHEBI:57692"/>
    </ligand>
</feature>
<dbReference type="InterPro" id="IPR001613">
    <property type="entry name" value="Flavin_amine_oxidase"/>
</dbReference>
<dbReference type="GO" id="GO:0016491">
    <property type="term" value="F:oxidoreductase activity"/>
    <property type="evidence" value="ECO:0007669"/>
    <property type="project" value="UniProtKB-KW"/>
</dbReference>
<reference evidence="5 6" key="1">
    <citation type="journal article" date="2016" name="Front. Microbiol.">
        <title>Comprehensive Phylogenetic Analysis of Bovine Non-aureus Staphylococci Species Based on Whole-Genome Sequencing.</title>
        <authorList>
            <person name="Naushad S."/>
            <person name="Barkema H.W."/>
            <person name="Luby C."/>
            <person name="Condas L.A."/>
            <person name="Nobrega D.B."/>
            <person name="Carson D.A."/>
            <person name="De Buck J."/>
        </authorList>
    </citation>
    <scope>NUCLEOTIDE SEQUENCE [LARGE SCALE GENOMIC DNA]</scope>
    <source>
        <strain evidence="5 6">SNUC 4554</strain>
    </source>
</reference>
<feature type="binding site" evidence="3">
    <location>
        <position position="345"/>
    </location>
    <ligand>
        <name>substrate</name>
    </ligand>
</feature>
<keyword evidence="6" id="KW-1185">Reference proteome</keyword>
<comment type="cofactor">
    <cofactor evidence="1">
        <name>FAD</name>
        <dbReference type="ChEBI" id="CHEBI:57692"/>
    </cofactor>
</comment>
<organism evidence="5 6">
    <name type="scientific">Staphylococcus shinii</name>
    <dbReference type="NCBI Taxonomy" id="2912228"/>
    <lineage>
        <taxon>Bacteria</taxon>
        <taxon>Bacillati</taxon>
        <taxon>Bacillota</taxon>
        <taxon>Bacilli</taxon>
        <taxon>Bacillales</taxon>
        <taxon>Staphylococcaceae</taxon>
        <taxon>Staphylococcus</taxon>
    </lineage>
</organism>
<keyword evidence="2" id="KW-0560">Oxidoreductase</keyword>
<evidence type="ECO:0000313" key="5">
    <source>
        <dbReference type="EMBL" id="RIM99276.1"/>
    </source>
</evidence>
<evidence type="ECO:0000256" key="3">
    <source>
        <dbReference type="PIRSR" id="PIRSR601613-1"/>
    </source>
</evidence>
<dbReference type="RefSeq" id="WP_119584709.1">
    <property type="nucleotide sequence ID" value="NZ_JAWVBH010000001.1"/>
</dbReference>
<dbReference type="Gene3D" id="3.50.50.60">
    <property type="entry name" value="FAD/NAD(P)-binding domain"/>
    <property type="match status" value="1"/>
</dbReference>